<gene>
    <name evidence="3" type="ORF">BTO20_34095</name>
</gene>
<dbReference type="SUPFAM" id="SSF53474">
    <property type="entry name" value="alpha/beta-Hydrolases"/>
    <property type="match status" value="1"/>
</dbReference>
<keyword evidence="1" id="KW-0378">Hydrolase</keyword>
<reference evidence="3 4" key="1">
    <citation type="submission" date="2017-04" db="EMBL/GenBank/DDBJ databases">
        <title>Whole Genome Sequence of 1,4-Dioxane Degrading Bacterium Mycobacterium dioxanotrophicus PH-06.</title>
        <authorList>
            <person name="He Y."/>
        </authorList>
    </citation>
    <scope>NUCLEOTIDE SEQUENCE [LARGE SCALE GENOMIC DNA]</scope>
    <source>
        <strain evidence="3 4">PH-06</strain>
    </source>
</reference>
<evidence type="ECO:0000259" key="2">
    <source>
        <dbReference type="Pfam" id="PF00561"/>
    </source>
</evidence>
<accession>A0A1Y0CCD5</accession>
<dbReference type="KEGG" id="mdx:BTO20_34095"/>
<dbReference type="InterPro" id="IPR029058">
    <property type="entry name" value="AB_hydrolase_fold"/>
</dbReference>
<protein>
    <recommendedName>
        <fullName evidence="2">AB hydrolase-1 domain-containing protein</fullName>
    </recommendedName>
</protein>
<dbReference type="InterPro" id="IPR000639">
    <property type="entry name" value="Epox_hydrolase-like"/>
</dbReference>
<dbReference type="Proteomes" id="UP000195331">
    <property type="component" value="Chromosome"/>
</dbReference>
<dbReference type="PRINTS" id="PR00412">
    <property type="entry name" value="EPOXHYDRLASE"/>
</dbReference>
<evidence type="ECO:0000256" key="1">
    <source>
        <dbReference type="ARBA" id="ARBA00022801"/>
    </source>
</evidence>
<sequence>MIEDLPLQQIQIDEQVIAYRESGPVDGQPVVLVHGWPQTSWAWRHQLAELGARGYRVIAPDLRGTGGSTVFKHHDDYALRHQVDDLIALVDALEIDRATWVGHDWGAPAVWSAARHHPERFAAGGSLSTPYDTLEKGFERVASFVRRDVYPETEYPAGQMDYYQFYAEEFDSALEQFEADIAAFFANLLRGDEPGQQNVVWPTATVRRRGGWFDGGPAPAREHDPTVISTGDLKRFVDDYSRTGFFGVNSLYMNDDDNRAFVEQAGRDRVSFPALLVVGRHDYVNDAAYSELASPMRELCDDLDIRGVDAGHWVHQERSAEITDAIDDLARRGAPR</sequence>
<evidence type="ECO:0000313" key="4">
    <source>
        <dbReference type="Proteomes" id="UP000195331"/>
    </source>
</evidence>
<dbReference type="Pfam" id="PF00561">
    <property type="entry name" value="Abhydrolase_1"/>
    <property type="match status" value="1"/>
</dbReference>
<dbReference type="PANTHER" id="PTHR43329">
    <property type="entry name" value="EPOXIDE HYDROLASE"/>
    <property type="match status" value="1"/>
</dbReference>
<dbReference type="EMBL" id="CP020809">
    <property type="protein sequence ID" value="ART72923.1"/>
    <property type="molecule type" value="Genomic_DNA"/>
</dbReference>
<evidence type="ECO:0000313" key="3">
    <source>
        <dbReference type="EMBL" id="ART72923.1"/>
    </source>
</evidence>
<proteinExistence type="predicted"/>
<dbReference type="InterPro" id="IPR000073">
    <property type="entry name" value="AB_hydrolase_1"/>
</dbReference>
<feature type="domain" description="AB hydrolase-1" evidence="2">
    <location>
        <begin position="29"/>
        <end position="316"/>
    </location>
</feature>
<organism evidence="3 4">
    <name type="scientific">Mycobacterium dioxanotrophicus</name>
    <dbReference type="NCBI Taxonomy" id="482462"/>
    <lineage>
        <taxon>Bacteria</taxon>
        <taxon>Bacillati</taxon>
        <taxon>Actinomycetota</taxon>
        <taxon>Actinomycetes</taxon>
        <taxon>Mycobacteriales</taxon>
        <taxon>Mycobacteriaceae</taxon>
        <taxon>Mycobacterium</taxon>
    </lineage>
</organism>
<name>A0A1Y0CCD5_9MYCO</name>
<keyword evidence="4" id="KW-1185">Reference proteome</keyword>
<dbReference type="Gene3D" id="3.40.50.1820">
    <property type="entry name" value="alpha/beta hydrolase"/>
    <property type="match status" value="1"/>
</dbReference>
<dbReference type="GO" id="GO:0016787">
    <property type="term" value="F:hydrolase activity"/>
    <property type="evidence" value="ECO:0007669"/>
    <property type="project" value="UniProtKB-KW"/>
</dbReference>
<dbReference type="OrthoDB" id="2987348at2"/>
<dbReference type="RefSeq" id="WP_087080664.1">
    <property type="nucleotide sequence ID" value="NZ_CP020809.1"/>
</dbReference>
<dbReference type="AlphaFoldDB" id="A0A1Y0CCD5"/>